<feature type="domain" description="Glycosyltransferase 2-like" evidence="1">
    <location>
        <begin position="436"/>
        <end position="613"/>
    </location>
</feature>
<dbReference type="RefSeq" id="WP_204467446.1">
    <property type="nucleotide sequence ID" value="NZ_JAFBCV010000011.1"/>
</dbReference>
<name>A0ABS2SWX0_9BACI</name>
<dbReference type="Gene3D" id="3.90.550.10">
    <property type="entry name" value="Spore Coat Polysaccharide Biosynthesis Protein SpsA, Chain A"/>
    <property type="match status" value="2"/>
</dbReference>
<dbReference type="Proteomes" id="UP001179280">
    <property type="component" value="Unassembled WGS sequence"/>
</dbReference>
<keyword evidence="3" id="KW-1185">Reference proteome</keyword>
<proteinExistence type="predicted"/>
<protein>
    <submittedName>
        <fullName evidence="2">GT2 family glycosyltransferase</fullName>
    </submittedName>
</protein>
<dbReference type="Pfam" id="PF00535">
    <property type="entry name" value="Glycos_transf_2"/>
    <property type="match status" value="2"/>
</dbReference>
<evidence type="ECO:0000259" key="1">
    <source>
        <dbReference type="Pfam" id="PF00535"/>
    </source>
</evidence>
<evidence type="ECO:0000313" key="3">
    <source>
        <dbReference type="Proteomes" id="UP001179280"/>
    </source>
</evidence>
<organism evidence="2 3">
    <name type="scientific">Shouchella xiaoxiensis</name>
    <dbReference type="NCBI Taxonomy" id="766895"/>
    <lineage>
        <taxon>Bacteria</taxon>
        <taxon>Bacillati</taxon>
        <taxon>Bacillota</taxon>
        <taxon>Bacilli</taxon>
        <taxon>Bacillales</taxon>
        <taxon>Bacillaceae</taxon>
        <taxon>Shouchella</taxon>
    </lineage>
</organism>
<sequence length="696" mass="79564">MKLVPLDVPNDETNKWFLVDGVRTSGWVYLSLNYSGQRSFPVKLYWDLGSGFKEKHSEELGIIDAKLEGNQPSFCYLPPEAKQLAISFEKTEKTPYELVLEAINPVDVGHFYTFSWAHTVKTFPIKLNGQVVPTSYLKYRSFKLIENTRDINSLAFIASPQISDGLAAYYFNDYQDEVPKEAKSLISVIIPVYQVDLALLKQAIDSISKQTYQTIELIVVVHQKMHERIKEMEDTFKTNRWQMIFYNGGGQFSELANEGVRNSKGKRVILLHPHDQLTTKGLSLLAEREADIVYGDEVHYLPTGQVIDCYRKPAWSPDLFLAHHYISSGVLFSKELYVDVGGLRKEKEGAAEYDLLLRMTENANSVKNVSKAVYKKRIGASSTSYEGDLKGISEVAKEVVRETLDRRSFNAEVSTIDEQANLFHVKYKLKPLAMVSIIICTRDKAELMRVCLQSIFEKTTYANFEVIVVDNGSKDEATFALFDQWKEAEPERFLVIRDERPFNFSALNNRAAKQARGDLLLMLNNDMEVITPDWLEEMAGLAIQERVGAVGAMLYYSENHVQHAGAVFNQTAPIHSFYKGFLTDNDLSKLLKVNRNFLAVTGACLMVKKKLYEEVGGLDEQFQSSYNDMHFCMQLHELGKDNVFAARAELYHYESVSRGRLQTYETQVEWMKELGRFRSLWAPYFQYDPYAGSHTF</sequence>
<reference evidence="2" key="1">
    <citation type="submission" date="2021-01" db="EMBL/GenBank/DDBJ databases">
        <title>Genomic Encyclopedia of Type Strains, Phase IV (KMG-IV): sequencing the most valuable type-strain genomes for metagenomic binning, comparative biology and taxonomic classification.</title>
        <authorList>
            <person name="Goeker M."/>
        </authorList>
    </citation>
    <scope>NUCLEOTIDE SEQUENCE</scope>
    <source>
        <strain evidence="2">DSM 21943</strain>
    </source>
</reference>
<dbReference type="PANTHER" id="PTHR43179">
    <property type="entry name" value="RHAMNOSYLTRANSFERASE WBBL"/>
    <property type="match status" value="1"/>
</dbReference>
<accession>A0ABS2SWX0</accession>
<dbReference type="EMBL" id="JAFBCV010000011">
    <property type="protein sequence ID" value="MBM7840032.1"/>
    <property type="molecule type" value="Genomic_DNA"/>
</dbReference>
<gene>
    <name evidence="2" type="ORF">JOC54_003312</name>
</gene>
<comment type="caution">
    <text evidence="2">The sequence shown here is derived from an EMBL/GenBank/DDBJ whole genome shotgun (WGS) entry which is preliminary data.</text>
</comment>
<dbReference type="SUPFAM" id="SSF53448">
    <property type="entry name" value="Nucleotide-diphospho-sugar transferases"/>
    <property type="match status" value="2"/>
</dbReference>
<dbReference type="InterPro" id="IPR029044">
    <property type="entry name" value="Nucleotide-diphossugar_trans"/>
</dbReference>
<feature type="domain" description="Glycosyltransferase 2-like" evidence="1">
    <location>
        <begin position="187"/>
        <end position="287"/>
    </location>
</feature>
<dbReference type="CDD" id="cd04186">
    <property type="entry name" value="GT_2_like_c"/>
    <property type="match status" value="1"/>
</dbReference>
<dbReference type="PANTHER" id="PTHR43179:SF7">
    <property type="entry name" value="RHAMNOSYLTRANSFERASE WBBL"/>
    <property type="match status" value="1"/>
</dbReference>
<evidence type="ECO:0000313" key="2">
    <source>
        <dbReference type="EMBL" id="MBM7840032.1"/>
    </source>
</evidence>
<dbReference type="InterPro" id="IPR001173">
    <property type="entry name" value="Glyco_trans_2-like"/>
</dbReference>